<keyword evidence="2" id="KW-1185">Reference proteome</keyword>
<dbReference type="CDD" id="cd07821">
    <property type="entry name" value="PYR_PYL_RCAR_like"/>
    <property type="match status" value="1"/>
</dbReference>
<dbReference type="InterPro" id="IPR023393">
    <property type="entry name" value="START-like_dom_sf"/>
</dbReference>
<dbReference type="EMBL" id="WMBB01000007">
    <property type="protein sequence ID" value="MTE14330.1"/>
    <property type="molecule type" value="Genomic_DNA"/>
</dbReference>
<dbReference type="AlphaFoldDB" id="A0A6I3L0M3"/>
<accession>A0A6I3L0M3</accession>
<organism evidence="1 2">
    <name type="scientific">Nocardia aurantiaca</name>
    <dbReference type="NCBI Taxonomy" id="2675850"/>
    <lineage>
        <taxon>Bacteria</taxon>
        <taxon>Bacillati</taxon>
        <taxon>Actinomycetota</taxon>
        <taxon>Actinomycetes</taxon>
        <taxon>Mycobacteriales</taxon>
        <taxon>Nocardiaceae</taxon>
        <taxon>Nocardia</taxon>
    </lineage>
</organism>
<dbReference type="RefSeq" id="WP_154788789.1">
    <property type="nucleotide sequence ID" value="NZ_WMBB01000007.1"/>
</dbReference>
<dbReference type="InterPro" id="IPR019587">
    <property type="entry name" value="Polyketide_cyclase/dehydratase"/>
</dbReference>
<proteinExistence type="predicted"/>
<evidence type="ECO:0000313" key="2">
    <source>
        <dbReference type="Proteomes" id="UP000432464"/>
    </source>
</evidence>
<dbReference type="Proteomes" id="UP000432464">
    <property type="component" value="Unassembled WGS sequence"/>
</dbReference>
<gene>
    <name evidence="1" type="ORF">GLP40_16365</name>
</gene>
<protein>
    <submittedName>
        <fullName evidence="1">SRPBCC family protein</fullName>
    </submittedName>
</protein>
<dbReference type="SUPFAM" id="SSF55961">
    <property type="entry name" value="Bet v1-like"/>
    <property type="match status" value="1"/>
</dbReference>
<dbReference type="Gene3D" id="3.30.530.20">
    <property type="match status" value="1"/>
</dbReference>
<reference evidence="1 2" key="1">
    <citation type="submission" date="2019-11" db="EMBL/GenBank/DDBJ databases">
        <title>Nocardia sp. nov. CT2-14 isolated from soil.</title>
        <authorList>
            <person name="Kanchanasin P."/>
            <person name="Tanasupawat S."/>
            <person name="Yuki M."/>
            <person name="Kudo T."/>
        </authorList>
    </citation>
    <scope>NUCLEOTIDE SEQUENCE [LARGE SCALE GENOMIC DNA]</scope>
    <source>
        <strain evidence="1 2">CT2-14</strain>
    </source>
</reference>
<dbReference type="Pfam" id="PF10604">
    <property type="entry name" value="Polyketide_cyc2"/>
    <property type="match status" value="1"/>
</dbReference>
<evidence type="ECO:0000313" key="1">
    <source>
        <dbReference type="EMBL" id="MTE14330.1"/>
    </source>
</evidence>
<sequence length="162" mass="18159">MRYRYRLQESDDSTFRVAETRFQHSIDVRAEPAIVWAALTAQDALVAWTPLIRKVEWHTPPSGVGSCRSVTLGPGLVRLEERFYRWEEGRRMTFTVDSMSRPGFTHFAEDITLAPSAVGTAVVWSFAVSTADWLAPGTRFARPALSGATRSIVHGLARYVES</sequence>
<name>A0A6I3L0M3_9NOCA</name>
<comment type="caution">
    <text evidence="1">The sequence shown here is derived from an EMBL/GenBank/DDBJ whole genome shotgun (WGS) entry which is preliminary data.</text>
</comment>